<reference evidence="1" key="1">
    <citation type="submission" date="2016-04" db="EMBL/GenBank/DDBJ databases">
        <authorList>
            <person name="Evans L.H."/>
            <person name="Alamgir A."/>
            <person name="Owens N."/>
            <person name="Weber N.D."/>
            <person name="Virtaneva K."/>
            <person name="Barbian K."/>
            <person name="Babar A."/>
            <person name="Rosenke K."/>
        </authorList>
    </citation>
    <scope>NUCLEOTIDE SEQUENCE</scope>
    <source>
        <strain evidence="1">86</strain>
    </source>
</reference>
<name>A0A212J458_9DELT</name>
<accession>A0A212J458</accession>
<dbReference type="EMBL" id="FLUQ01000001">
    <property type="protein sequence ID" value="SBV94241.1"/>
    <property type="molecule type" value="Genomic_DNA"/>
</dbReference>
<organism evidence="1">
    <name type="scientific">uncultured delta proteobacterium</name>
    <dbReference type="NCBI Taxonomy" id="34034"/>
    <lineage>
        <taxon>Bacteria</taxon>
        <taxon>Deltaproteobacteria</taxon>
        <taxon>environmental samples</taxon>
    </lineage>
</organism>
<dbReference type="AlphaFoldDB" id="A0A212J458"/>
<keyword evidence="1" id="KW-0449">Lipoprotein</keyword>
<sequence length="161" mass="17588">MGILRPMKQRALHRYSLFAGLLCVSVFAAFLLGGCGKSGMPSPKKTQDTFTITGHALTPMGDCVVARGTVSGAIQNVEFLTLEVAPIESYDDCPGCPFVPREYGEFTAYDAQLDEKTGQFMFSFCPASGAPMYRWRLVGKNAFRGLPFATTTPRVMVMPQQ</sequence>
<protein>
    <submittedName>
        <fullName evidence="1">Putative Lipoprotein</fullName>
    </submittedName>
</protein>
<proteinExistence type="predicted"/>
<dbReference type="PROSITE" id="PS51257">
    <property type="entry name" value="PROKAR_LIPOPROTEIN"/>
    <property type="match status" value="1"/>
</dbReference>
<evidence type="ECO:0000313" key="1">
    <source>
        <dbReference type="EMBL" id="SBV94241.1"/>
    </source>
</evidence>
<gene>
    <name evidence="1" type="ORF">KL86DPRO_10665</name>
</gene>